<feature type="domain" description="Gfo/Idh/MocA-like oxidoreductase N-terminal" evidence="1">
    <location>
        <begin position="2"/>
        <end position="119"/>
    </location>
</feature>
<dbReference type="Pfam" id="PF22725">
    <property type="entry name" value="GFO_IDH_MocA_C3"/>
    <property type="match status" value="1"/>
</dbReference>
<evidence type="ECO:0000259" key="2">
    <source>
        <dbReference type="Pfam" id="PF22725"/>
    </source>
</evidence>
<dbReference type="PANTHER" id="PTHR43054:SF1">
    <property type="entry name" value="SCYLLO-INOSITOL 2-DEHYDROGENASE (NADP(+)) IOLU"/>
    <property type="match status" value="1"/>
</dbReference>
<evidence type="ECO:0000259" key="1">
    <source>
        <dbReference type="Pfam" id="PF01408"/>
    </source>
</evidence>
<proteinExistence type="predicted"/>
<accession>A0ABS6J9T4</accession>
<comment type="caution">
    <text evidence="3">The sequence shown here is derived from an EMBL/GenBank/DDBJ whole genome shotgun (WGS) entry which is preliminary data.</text>
</comment>
<keyword evidence="4" id="KW-1185">Reference proteome</keyword>
<organism evidence="3 4">
    <name type="scientific">Evansella tamaricis</name>
    <dbReference type="NCBI Taxonomy" id="2069301"/>
    <lineage>
        <taxon>Bacteria</taxon>
        <taxon>Bacillati</taxon>
        <taxon>Bacillota</taxon>
        <taxon>Bacilli</taxon>
        <taxon>Bacillales</taxon>
        <taxon>Bacillaceae</taxon>
        <taxon>Evansella</taxon>
    </lineage>
</organism>
<gene>
    <name evidence="3" type="ORF">KS419_01590</name>
</gene>
<dbReference type="EMBL" id="JAHQCS010000030">
    <property type="protein sequence ID" value="MBU9710447.1"/>
    <property type="molecule type" value="Genomic_DNA"/>
</dbReference>
<dbReference type="InterPro" id="IPR055170">
    <property type="entry name" value="GFO_IDH_MocA-like_dom"/>
</dbReference>
<sequence length="336" mass="37865">MIRFGVIGTNWITERFIESANLVEDFQLEAVYSRTEPKAKEFASKFGITNTVTSIEKMVTGDVVDAVYIASPNSYHMEQAIQCMTNGKHVICEKPLASNVFEVNKMIQTARANNVLLMEALKTTCLPNFQVIKDNMHKIGKVRRYNANYCQYSSRYDKYKEGIVLNAFDPTFSNGSLMDIGIYCVYPLVTLFGEPNSVSAAGIKLESGVDGQGSILLSYECGMDATIIFSKIANSNLPSEIQGENGNIVIDKIHTPEHVEIHYKDGTVEDITVPQRNESMYYEVKEFIDLIKNNVLESTINTYERTFTTAKLLEESRKQMGIVYPADEKARMEKDK</sequence>
<feature type="domain" description="GFO/IDH/MocA-like oxidoreductase" evidence="2">
    <location>
        <begin position="138"/>
        <end position="248"/>
    </location>
</feature>
<dbReference type="InterPro" id="IPR000683">
    <property type="entry name" value="Gfo/Idh/MocA-like_OxRdtase_N"/>
</dbReference>
<evidence type="ECO:0000313" key="4">
    <source>
        <dbReference type="Proteomes" id="UP000784880"/>
    </source>
</evidence>
<dbReference type="Proteomes" id="UP000784880">
    <property type="component" value="Unassembled WGS sequence"/>
</dbReference>
<dbReference type="PANTHER" id="PTHR43054">
    <property type="match status" value="1"/>
</dbReference>
<evidence type="ECO:0000313" key="3">
    <source>
        <dbReference type="EMBL" id="MBU9710447.1"/>
    </source>
</evidence>
<name>A0ABS6J9T4_9BACI</name>
<protein>
    <submittedName>
        <fullName evidence="3">Gfo/Idh/MocA family oxidoreductase</fullName>
    </submittedName>
</protein>
<reference evidence="3 4" key="1">
    <citation type="submission" date="2021-06" db="EMBL/GenBank/DDBJ databases">
        <title>Bacillus sp. RD4P76, an endophyte from a halophyte.</title>
        <authorList>
            <person name="Sun J.-Q."/>
        </authorList>
    </citation>
    <scope>NUCLEOTIDE SEQUENCE [LARGE SCALE GENOMIC DNA]</scope>
    <source>
        <strain evidence="3 4">CGMCC 1.15917</strain>
    </source>
</reference>
<dbReference type="RefSeq" id="WP_217064340.1">
    <property type="nucleotide sequence ID" value="NZ_JAHQCS010000030.1"/>
</dbReference>
<dbReference type="Pfam" id="PF01408">
    <property type="entry name" value="GFO_IDH_MocA"/>
    <property type="match status" value="1"/>
</dbReference>